<sequence>MEPTTNPPENPPTDVESEISDNEDVIRKSSRTSKPVEHFAPPQKRKIEARKKLQAGEGKGLKLGDIEVVSKGISKAAADSEGLKRLHVCLFNSIGKESTRKRDIRAWNGSQNSEDRERIEKTLSTTKKQESLREIARTLGLSASQSRTALEESILRFLDIPKDEGLKKRTKEMKNTESGKLLTPKEITEMLSVEWTSMTSVEKAAFGTPQKAGQKRKRSSTAGKSNAKKAREGSEEKKTDEPKKEDVKESEEETQINAEKESPEKLATDNREADDDVDIYEGISQEAGN</sequence>
<evidence type="ECO:0000313" key="2">
    <source>
        <dbReference type="EMBL" id="EER10993.1"/>
    </source>
</evidence>
<feature type="region of interest" description="Disordered" evidence="1">
    <location>
        <begin position="1"/>
        <end position="56"/>
    </location>
</feature>
<dbReference type="EMBL" id="GG677097">
    <property type="protein sequence ID" value="EER10993.1"/>
    <property type="molecule type" value="Genomic_DNA"/>
</dbReference>
<gene>
    <name evidence="2" type="ORF">Pmar_PMAR029613</name>
</gene>
<organism evidence="3">
    <name type="scientific">Perkinsus marinus (strain ATCC 50983 / TXsc)</name>
    <dbReference type="NCBI Taxonomy" id="423536"/>
    <lineage>
        <taxon>Eukaryota</taxon>
        <taxon>Sar</taxon>
        <taxon>Alveolata</taxon>
        <taxon>Perkinsozoa</taxon>
        <taxon>Perkinsea</taxon>
        <taxon>Perkinsida</taxon>
        <taxon>Perkinsidae</taxon>
        <taxon>Perkinsus</taxon>
    </lineage>
</organism>
<dbReference type="AlphaFoldDB" id="C5KWY9"/>
<evidence type="ECO:0000313" key="3">
    <source>
        <dbReference type="Proteomes" id="UP000007800"/>
    </source>
</evidence>
<dbReference type="PANTHER" id="PTHR13468">
    <property type="entry name" value="DEK PROTEIN"/>
    <property type="match status" value="1"/>
</dbReference>
<dbReference type="GeneID" id="9056209"/>
<evidence type="ECO:0000256" key="1">
    <source>
        <dbReference type="SAM" id="MobiDB-lite"/>
    </source>
</evidence>
<dbReference type="GO" id="GO:0006325">
    <property type="term" value="P:chromatin organization"/>
    <property type="evidence" value="ECO:0007669"/>
    <property type="project" value="InterPro"/>
</dbReference>
<reference evidence="2 3" key="1">
    <citation type="submission" date="2008-07" db="EMBL/GenBank/DDBJ databases">
        <authorList>
            <person name="El-Sayed N."/>
            <person name="Caler E."/>
            <person name="Inman J."/>
            <person name="Amedeo P."/>
            <person name="Hass B."/>
            <person name="Wortman J."/>
        </authorList>
    </citation>
    <scope>NUCLEOTIDE SEQUENCE [LARGE SCALE GENOMIC DNA]</scope>
    <source>
        <strain evidence="3">ATCC 50983 / TXsc</strain>
    </source>
</reference>
<dbReference type="GO" id="GO:0003677">
    <property type="term" value="F:DNA binding"/>
    <property type="evidence" value="ECO:0007669"/>
    <property type="project" value="InterPro"/>
</dbReference>
<proteinExistence type="predicted"/>
<keyword evidence="3" id="KW-1185">Reference proteome</keyword>
<feature type="compositionally biased region" description="Pro residues" evidence="1">
    <location>
        <begin position="1"/>
        <end position="11"/>
    </location>
</feature>
<feature type="compositionally biased region" description="Basic residues" evidence="1">
    <location>
        <begin position="43"/>
        <end position="53"/>
    </location>
</feature>
<feature type="compositionally biased region" description="Basic and acidic residues" evidence="1">
    <location>
        <begin position="113"/>
        <end position="124"/>
    </location>
</feature>
<dbReference type="GO" id="GO:0005634">
    <property type="term" value="C:nucleus"/>
    <property type="evidence" value="ECO:0007669"/>
    <property type="project" value="TreeGrafter"/>
</dbReference>
<dbReference type="OrthoDB" id="10248551at2759"/>
<dbReference type="GO" id="GO:2000779">
    <property type="term" value="P:regulation of double-strand break repair"/>
    <property type="evidence" value="ECO:0007669"/>
    <property type="project" value="TreeGrafter"/>
</dbReference>
<dbReference type="InParanoid" id="C5KWY9"/>
<feature type="region of interest" description="Disordered" evidence="1">
    <location>
        <begin position="105"/>
        <end position="124"/>
    </location>
</feature>
<accession>C5KWY9</accession>
<dbReference type="RefSeq" id="XP_002779198.1">
    <property type="nucleotide sequence ID" value="XM_002779152.1"/>
</dbReference>
<feature type="compositionally biased region" description="Basic and acidic residues" evidence="1">
    <location>
        <begin position="258"/>
        <end position="271"/>
    </location>
</feature>
<name>C5KWY9_PERM5</name>
<protein>
    <submittedName>
        <fullName evidence="2">Protein DEK, putative</fullName>
    </submittedName>
</protein>
<feature type="compositionally biased region" description="Basic and acidic residues" evidence="1">
    <location>
        <begin position="229"/>
        <end position="247"/>
    </location>
</feature>
<dbReference type="GO" id="GO:0042393">
    <property type="term" value="F:histone binding"/>
    <property type="evidence" value="ECO:0007669"/>
    <property type="project" value="TreeGrafter"/>
</dbReference>
<dbReference type="Proteomes" id="UP000007800">
    <property type="component" value="Unassembled WGS sequence"/>
</dbReference>
<dbReference type="InterPro" id="IPR044198">
    <property type="entry name" value="DEK"/>
</dbReference>
<dbReference type="PANTHER" id="PTHR13468:SF1">
    <property type="entry name" value="PROTEIN DEK"/>
    <property type="match status" value="1"/>
</dbReference>
<feature type="region of interest" description="Disordered" evidence="1">
    <location>
        <begin position="204"/>
        <end position="289"/>
    </location>
</feature>